<dbReference type="Proteomes" id="UP001221898">
    <property type="component" value="Unassembled WGS sequence"/>
</dbReference>
<dbReference type="EMBL" id="JAINUG010000004">
    <property type="protein sequence ID" value="KAJ8417436.1"/>
    <property type="molecule type" value="Genomic_DNA"/>
</dbReference>
<sequence length="72" mass="7770">MVSRKTITRPIIGISPDNVEACVKATCVLRTFLRRPTRTVKEQLVAVSVEEASALLEVTRGGSNTAAWGKSV</sequence>
<protein>
    <submittedName>
        <fullName evidence="1">Uncharacterized protein</fullName>
    </submittedName>
</protein>
<gene>
    <name evidence="1" type="ORF">AAFF_G00286630</name>
</gene>
<organism evidence="1 2">
    <name type="scientific">Aldrovandia affinis</name>
    <dbReference type="NCBI Taxonomy" id="143900"/>
    <lineage>
        <taxon>Eukaryota</taxon>
        <taxon>Metazoa</taxon>
        <taxon>Chordata</taxon>
        <taxon>Craniata</taxon>
        <taxon>Vertebrata</taxon>
        <taxon>Euteleostomi</taxon>
        <taxon>Actinopterygii</taxon>
        <taxon>Neopterygii</taxon>
        <taxon>Teleostei</taxon>
        <taxon>Notacanthiformes</taxon>
        <taxon>Halosauridae</taxon>
        <taxon>Aldrovandia</taxon>
    </lineage>
</organism>
<dbReference type="AlphaFoldDB" id="A0AAD7TAL1"/>
<name>A0AAD7TAL1_9TELE</name>
<keyword evidence="2" id="KW-1185">Reference proteome</keyword>
<comment type="caution">
    <text evidence="1">The sequence shown here is derived from an EMBL/GenBank/DDBJ whole genome shotgun (WGS) entry which is preliminary data.</text>
</comment>
<reference evidence="1" key="1">
    <citation type="journal article" date="2023" name="Science">
        <title>Genome structures resolve the early diversification of teleost fishes.</title>
        <authorList>
            <person name="Parey E."/>
            <person name="Louis A."/>
            <person name="Montfort J."/>
            <person name="Bouchez O."/>
            <person name="Roques C."/>
            <person name="Iampietro C."/>
            <person name="Lluch J."/>
            <person name="Castinel A."/>
            <person name="Donnadieu C."/>
            <person name="Desvignes T."/>
            <person name="Floi Bucao C."/>
            <person name="Jouanno E."/>
            <person name="Wen M."/>
            <person name="Mejri S."/>
            <person name="Dirks R."/>
            <person name="Jansen H."/>
            <person name="Henkel C."/>
            <person name="Chen W.J."/>
            <person name="Zahm M."/>
            <person name="Cabau C."/>
            <person name="Klopp C."/>
            <person name="Thompson A.W."/>
            <person name="Robinson-Rechavi M."/>
            <person name="Braasch I."/>
            <person name="Lecointre G."/>
            <person name="Bobe J."/>
            <person name="Postlethwait J.H."/>
            <person name="Berthelot C."/>
            <person name="Roest Crollius H."/>
            <person name="Guiguen Y."/>
        </authorList>
    </citation>
    <scope>NUCLEOTIDE SEQUENCE</scope>
    <source>
        <strain evidence="1">NC1722</strain>
    </source>
</reference>
<accession>A0AAD7TAL1</accession>
<evidence type="ECO:0000313" key="2">
    <source>
        <dbReference type="Proteomes" id="UP001221898"/>
    </source>
</evidence>
<evidence type="ECO:0000313" key="1">
    <source>
        <dbReference type="EMBL" id="KAJ8417436.1"/>
    </source>
</evidence>
<proteinExistence type="predicted"/>